<evidence type="ECO:0000256" key="3">
    <source>
        <dbReference type="ARBA" id="ARBA00015817"/>
    </source>
</evidence>
<sequence length="738" mass="82715">METDHAEEEETPLEIEDYSCNTRFEEIVKEMEQYIMNEFRTRPELRRLTVSASQGEGEETEGDGSGCGSVVIGRSFAVGSGGSGKADGKRESNREEIVVEIHVYDGSQPQQYHHVVRLFAVPIFFLIRNTVNSSHCSYSESSFFLSLLVTAVSRLMRLSLSLRFRSDPSALPSPFYYAGGTVPCFVAVGDLSQMMFMGVAPPNFISSSGSDKEADAVTSARRCLQQQEQELLSRPIVKYRFCCSAHPRVPDCCKSVMGCLDAFQLHLGRQSRVRQDQFEGVCVSIQRTFKLVPPRRYSTNPELLRVTHKDIRRGETALTWSDVIRRENELLLASLGPGIFSFGTGTAPLRGIYFTFQWEQLRDTEVRDDGERVSNLDPFAPEEKLVLRDKLVISAVAIPKDDYELNHAACKNISKYTDAVMEYLAAGGDTGSKQTCMTGELMDMADSIVDNNVHDLSEQKIFIDRVSALLMRRDEVKQDIRNTYFPGSLFCRFAHGCATLLENVQHVHTLWRFVVQRLKSLLESDGDRQPLLRRLIAVIGIPPVDEIDHTMPLIVQKLQLLVICARRLLKEEVVMPTEKAEDGCEDGFGAQSLQARGRMRPNVGAASMDGKRENTSIAKKPMRLITNGELLEVPPPLPTPPYTTDILLVKGREEYDSWTSSGSQYVQAVGLSEGLLNDMCLFLYVNKAHEGRVVRFPDFVQWYSPRDFVLPPVQSEISCDDVGNSEHKAIDGCAVIDD</sequence>
<dbReference type="VEuPathDB" id="TriTrypDB:TcIL3000_0_33600"/>
<evidence type="ECO:0000313" key="7">
    <source>
        <dbReference type="EMBL" id="CCD12484.1"/>
    </source>
</evidence>
<keyword evidence="8" id="KW-1185">Reference proteome</keyword>
<dbReference type="GO" id="GO:0005096">
    <property type="term" value="F:GTPase activator activity"/>
    <property type="evidence" value="ECO:0007669"/>
    <property type="project" value="UniProtKB-KW"/>
</dbReference>
<evidence type="ECO:0000256" key="4">
    <source>
        <dbReference type="ARBA" id="ARBA00022468"/>
    </source>
</evidence>
<comment type="similarity">
    <text evidence="2">Belongs to the Rab3-GAP catalytic subunit family.</text>
</comment>
<evidence type="ECO:0000256" key="5">
    <source>
        <dbReference type="ARBA" id="ARBA00022490"/>
    </source>
</evidence>
<comment type="caution">
    <text evidence="7">The sequence shown here is derived from an EMBL/GenBank/DDBJ whole genome shotgun (WGS) entry which is preliminary data.</text>
</comment>
<evidence type="ECO:0000256" key="1">
    <source>
        <dbReference type="ARBA" id="ARBA00004496"/>
    </source>
</evidence>
<dbReference type="GO" id="GO:0005737">
    <property type="term" value="C:cytoplasm"/>
    <property type="evidence" value="ECO:0007669"/>
    <property type="project" value="UniProtKB-SubCell"/>
</dbReference>
<feature type="domain" description="Rab3GAP catalytic subunit conserved" evidence="6">
    <location>
        <begin position="618"/>
        <end position="716"/>
    </location>
</feature>
<accession>F9W5N2</accession>
<name>F9W5N2_TRYCI</name>
<dbReference type="PANTHER" id="PTHR21422">
    <property type="entry name" value="RAB3 GTPASE-ACTIVATING PROTEIN CATALYTIC SUBUNIT"/>
    <property type="match status" value="1"/>
</dbReference>
<dbReference type="EMBL" id="CAEQ01000741">
    <property type="protein sequence ID" value="CCD12484.1"/>
    <property type="molecule type" value="Genomic_DNA"/>
</dbReference>
<comment type="subcellular location">
    <subcellularLocation>
        <location evidence="1">Cytoplasm</location>
    </subcellularLocation>
</comment>
<protein>
    <recommendedName>
        <fullName evidence="3">Rab3 GTPase-activating protein catalytic subunit</fullName>
    </recommendedName>
</protein>
<dbReference type="PANTHER" id="PTHR21422:SF9">
    <property type="entry name" value="RAB3 GTPASE-ACTIVATING PROTEIN CATALYTIC SUBUNIT"/>
    <property type="match status" value="1"/>
</dbReference>
<dbReference type="Pfam" id="PF13890">
    <property type="entry name" value="Rab3-GTPase_cat"/>
    <property type="match status" value="1"/>
</dbReference>
<evidence type="ECO:0000256" key="2">
    <source>
        <dbReference type="ARBA" id="ARBA00008856"/>
    </source>
</evidence>
<reference evidence="7 8" key="2">
    <citation type="journal article" date="2012" name="Proc. Natl. Acad. Sci. U.S.A.">
        <title>Antigenic diversity is generated by distinct evolutionary mechanisms in African trypanosome species.</title>
        <authorList>
            <person name="Jackson A.P."/>
            <person name="Berry A."/>
            <person name="Aslett M."/>
            <person name="Allison H.C."/>
            <person name="Burton P."/>
            <person name="Vavrova-Anderson J."/>
            <person name="Brown R."/>
            <person name="Browne H."/>
            <person name="Corton N."/>
            <person name="Hauser H."/>
            <person name="Gamble J."/>
            <person name="Gilderthorp R."/>
            <person name="Marcello L."/>
            <person name="McQuillan J."/>
            <person name="Otto T.D."/>
            <person name="Quail M.A."/>
            <person name="Sanders M.J."/>
            <person name="van Tonder A."/>
            <person name="Ginger M.L."/>
            <person name="Field M.C."/>
            <person name="Barry J.D."/>
            <person name="Hertz-Fowler C."/>
            <person name="Berriman M."/>
        </authorList>
    </citation>
    <scope>NUCLEOTIDE SEQUENCE [LARGE SCALE GENOMIC DNA]</scope>
    <source>
        <strain evidence="7 8">IL3000</strain>
    </source>
</reference>
<keyword evidence="5" id="KW-0963">Cytoplasm</keyword>
<dbReference type="OMA" id="ANGMAPC"/>
<dbReference type="InterPro" id="IPR045700">
    <property type="entry name" value="Rab3GAP1"/>
</dbReference>
<feature type="non-terminal residue" evidence="7">
    <location>
        <position position="738"/>
    </location>
</feature>
<dbReference type="Proteomes" id="UP000000702">
    <property type="component" value="Unassembled WGS sequence"/>
</dbReference>
<keyword evidence="4" id="KW-0343">GTPase activation</keyword>
<organism evidence="7 8">
    <name type="scientific">Trypanosoma congolense (strain IL3000)</name>
    <dbReference type="NCBI Taxonomy" id="1068625"/>
    <lineage>
        <taxon>Eukaryota</taxon>
        <taxon>Discoba</taxon>
        <taxon>Euglenozoa</taxon>
        <taxon>Kinetoplastea</taxon>
        <taxon>Metakinetoplastina</taxon>
        <taxon>Trypanosomatida</taxon>
        <taxon>Trypanosomatidae</taxon>
        <taxon>Trypanosoma</taxon>
        <taxon>Nannomonas</taxon>
    </lineage>
</organism>
<dbReference type="InterPro" id="IPR026147">
    <property type="entry name" value="Rab3GAP1_conserved"/>
</dbReference>
<reference evidence="8" key="1">
    <citation type="submission" date="2011-07" db="EMBL/GenBank/DDBJ databases">
        <title>Divergent evolution of antigenic variation in African trypanosomes.</title>
        <authorList>
            <person name="Jackson A.P."/>
            <person name="Berry A."/>
            <person name="Allison H.C."/>
            <person name="Burton P."/>
            <person name="Anderson J."/>
            <person name="Aslett M."/>
            <person name="Brown R."/>
            <person name="Corton N."/>
            <person name="Harris D."/>
            <person name="Hauser H."/>
            <person name="Gamble J."/>
            <person name="Gilderthorp R."/>
            <person name="McQuillan J."/>
            <person name="Quail M.A."/>
            <person name="Sanders M."/>
            <person name="Van Tonder A."/>
            <person name="Ginger M.L."/>
            <person name="Donelson J.E."/>
            <person name="Field M.C."/>
            <person name="Barry J.D."/>
            <person name="Berriman M."/>
            <person name="Hertz-Fowler C."/>
        </authorList>
    </citation>
    <scope>NUCLEOTIDE SEQUENCE [LARGE SCALE GENOMIC DNA]</scope>
    <source>
        <strain evidence="8">IL3000</strain>
    </source>
</reference>
<dbReference type="AlphaFoldDB" id="F9W5N2"/>
<evidence type="ECO:0000259" key="6">
    <source>
        <dbReference type="Pfam" id="PF13890"/>
    </source>
</evidence>
<gene>
    <name evidence="7" type="ORF">TCIL3000_0_33600</name>
</gene>
<proteinExistence type="inferred from homology"/>
<evidence type="ECO:0000313" key="8">
    <source>
        <dbReference type="Proteomes" id="UP000000702"/>
    </source>
</evidence>